<keyword evidence="2" id="KW-0378">Hydrolase</keyword>
<dbReference type="Gene3D" id="3.40.1660.10">
    <property type="entry name" value="EreA-like (biosynthetic domain)"/>
    <property type="match status" value="1"/>
</dbReference>
<sequence>MTITRRRLIAGTTGVAAAAVLGAGTARAGQTGVPEWIRANARPVGDLRQLRRSIGGAQVVGLGEAVHGTAEITRLKLRVVRYLVEELGFRAIAFEDDWSVGTLLNDYVLTGRGDLRALVGQLSRESRTHEIGELFEYLRSYNATHHDKVRFAGAEYFATRQLSYDAIDAYVARRAPHRLAELRRDLKPITPHLTDIGAYIQWYRDDVQNKELFIQRATAVHALVRDLPSNREQAVIEHHARQIRSFYTAFSLPDEEIWAYRDARGAENVRWWQAFTRSKVIYWAASAHTINAPNLWFSVGAGFKNVGTYLHEWYGDRYRSLGCTFDHGTALGPVDLPPAAPDWFEYQLNAAASDQFTLDLRSPQPPAVREWLHRTARTRGLPDVPGSYLTGDSLSTWFDVLLHTREVSPTHRY</sequence>
<comment type="caution">
    <text evidence="3">The sequence shown here is derived from an EMBL/GenBank/DDBJ whole genome shotgun (WGS) entry which is preliminary data.</text>
</comment>
<dbReference type="InterPro" id="IPR007815">
    <property type="entry name" value="Emycin_Estase"/>
</dbReference>
<dbReference type="PROSITE" id="PS51318">
    <property type="entry name" value="TAT"/>
    <property type="match status" value="1"/>
</dbReference>
<dbReference type="PIRSF" id="PIRSF036794">
    <property type="entry name" value="UCP_erythr_ester"/>
    <property type="match status" value="1"/>
</dbReference>
<feature type="signal peptide" evidence="1">
    <location>
        <begin position="1"/>
        <end position="28"/>
    </location>
</feature>
<proteinExistence type="predicted"/>
<dbReference type="InterPro" id="IPR052036">
    <property type="entry name" value="Hydrolase/PRTase-associated"/>
</dbReference>
<evidence type="ECO:0000313" key="4">
    <source>
        <dbReference type="Proteomes" id="UP000534306"/>
    </source>
</evidence>
<organism evidence="3 4">
    <name type="scientific">Kribbella sandramycini</name>
    <dbReference type="NCBI Taxonomy" id="60450"/>
    <lineage>
        <taxon>Bacteria</taxon>
        <taxon>Bacillati</taxon>
        <taxon>Actinomycetota</taxon>
        <taxon>Actinomycetes</taxon>
        <taxon>Propionibacteriales</taxon>
        <taxon>Kribbellaceae</taxon>
        <taxon>Kribbella</taxon>
    </lineage>
</organism>
<evidence type="ECO:0000313" key="2">
    <source>
        <dbReference type="EMBL" id="MBB6566470.1"/>
    </source>
</evidence>
<dbReference type="GO" id="GO:0046677">
    <property type="term" value="P:response to antibiotic"/>
    <property type="evidence" value="ECO:0007669"/>
    <property type="project" value="InterPro"/>
</dbReference>
<dbReference type="Gene3D" id="1.20.1440.30">
    <property type="entry name" value="Biosynthetic Protein domain"/>
    <property type="match status" value="1"/>
</dbReference>
<gene>
    <name evidence="2" type="ORF">HNR71_002107</name>
    <name evidence="3" type="ORF">HPO96_21740</name>
</gene>
<dbReference type="Proteomes" id="UP000553957">
    <property type="component" value="Unassembled WGS sequence"/>
</dbReference>
<feature type="chain" id="PRO_5036218005" evidence="1">
    <location>
        <begin position="29"/>
        <end position="413"/>
    </location>
</feature>
<dbReference type="EMBL" id="JACHKF010000001">
    <property type="protein sequence ID" value="MBB6566470.1"/>
    <property type="molecule type" value="Genomic_DNA"/>
</dbReference>
<dbReference type="GO" id="GO:0016787">
    <property type="term" value="F:hydrolase activity"/>
    <property type="evidence" value="ECO:0007669"/>
    <property type="project" value="UniProtKB-KW"/>
</dbReference>
<protein>
    <submittedName>
        <fullName evidence="2 3">Erythromycin esterase</fullName>
        <ecNumber evidence="2">3.1.1.-</ecNumber>
    </submittedName>
</protein>
<dbReference type="Proteomes" id="UP000534306">
    <property type="component" value="Unassembled WGS sequence"/>
</dbReference>
<evidence type="ECO:0000313" key="3">
    <source>
        <dbReference type="EMBL" id="NOL42872.1"/>
    </source>
</evidence>
<dbReference type="Pfam" id="PF05139">
    <property type="entry name" value="Erythro_esteras"/>
    <property type="match status" value="1"/>
</dbReference>
<dbReference type="PANTHER" id="PTHR31299">
    <property type="entry name" value="ESTERASE, PUTATIVE (AFU_ORTHOLOGUE AFUA_1G05850)-RELATED"/>
    <property type="match status" value="1"/>
</dbReference>
<dbReference type="CDD" id="cd14728">
    <property type="entry name" value="Ere-like"/>
    <property type="match status" value="1"/>
</dbReference>
<dbReference type="InterPro" id="IPR006311">
    <property type="entry name" value="TAT_signal"/>
</dbReference>
<dbReference type="EMBL" id="JABJRC010000005">
    <property type="protein sequence ID" value="NOL42872.1"/>
    <property type="molecule type" value="Genomic_DNA"/>
</dbReference>
<evidence type="ECO:0000256" key="1">
    <source>
        <dbReference type="SAM" id="SignalP"/>
    </source>
</evidence>
<keyword evidence="4" id="KW-1185">Reference proteome</keyword>
<dbReference type="PANTHER" id="PTHR31299:SF0">
    <property type="entry name" value="ESTERASE, PUTATIVE (AFU_ORTHOLOGUE AFUA_1G05850)-RELATED"/>
    <property type="match status" value="1"/>
</dbReference>
<keyword evidence="1" id="KW-0732">Signal</keyword>
<dbReference type="EC" id="3.1.1.-" evidence="2"/>
<accession>A0A7Y4P079</accession>
<dbReference type="SUPFAM" id="SSF159501">
    <property type="entry name" value="EreA/ChaN-like"/>
    <property type="match status" value="1"/>
</dbReference>
<dbReference type="RefSeq" id="WP_171675354.1">
    <property type="nucleotide sequence ID" value="NZ_BAAAGT010000004.1"/>
</dbReference>
<dbReference type="InterPro" id="IPR014622">
    <property type="entry name" value="UCP036794_erythomycin"/>
</dbReference>
<dbReference type="AlphaFoldDB" id="A0A7Y4P079"/>
<reference evidence="2 5" key="2">
    <citation type="submission" date="2020-08" db="EMBL/GenBank/DDBJ databases">
        <title>Sequencing the genomes of 1000 actinobacteria strains.</title>
        <authorList>
            <person name="Klenk H.-P."/>
        </authorList>
    </citation>
    <scope>NUCLEOTIDE SEQUENCE [LARGE SCALE GENOMIC DNA]</scope>
    <source>
        <strain evidence="2 5">DSM 15626</strain>
    </source>
</reference>
<name>A0A7Y4P079_9ACTN</name>
<reference evidence="3 4" key="1">
    <citation type="submission" date="2020-05" db="EMBL/GenBank/DDBJ databases">
        <title>Genome sequence of Kribbella sandramycini ATCC 39419.</title>
        <authorList>
            <person name="Maclea K.S."/>
            <person name="Fair J.L."/>
        </authorList>
    </citation>
    <scope>NUCLEOTIDE SEQUENCE [LARGE SCALE GENOMIC DNA]</scope>
    <source>
        <strain evidence="3 4">ATCC 39419</strain>
    </source>
</reference>
<dbReference type="Gene3D" id="3.30.1870.10">
    <property type="entry name" value="EreA-like, domain 2"/>
    <property type="match status" value="1"/>
</dbReference>
<evidence type="ECO:0000313" key="5">
    <source>
        <dbReference type="Proteomes" id="UP000553957"/>
    </source>
</evidence>